<dbReference type="InterPro" id="IPR033712">
    <property type="entry name" value="Pumilio_RNA-bd"/>
</dbReference>
<dbReference type="EMBL" id="CABITT030000007">
    <property type="protein sequence ID" value="VVB11516.1"/>
    <property type="molecule type" value="Genomic_DNA"/>
</dbReference>
<dbReference type="AlphaFoldDB" id="A0A565CD34"/>
<keyword evidence="5" id="KW-0694">RNA-binding</keyword>
<keyword evidence="11" id="KW-1185">Reference proteome</keyword>
<dbReference type="Pfam" id="PF00806">
    <property type="entry name" value="PUF"/>
    <property type="match status" value="8"/>
</dbReference>
<comment type="function">
    <text evidence="6">Sequence-specific RNA-binding protein that regulates translation and mRNA stability by binding the 3'-UTR of target mRNAs. Binds the APUM-binding elements (APBEs) in the 3'-UTR mRNA sequence of CLV1, PNH, WUS and FAS2.</text>
</comment>
<dbReference type="FunFam" id="1.25.10.10:FF:000004">
    <property type="entry name" value="Pumilio homolog 1 isoform 2"/>
    <property type="match status" value="1"/>
</dbReference>
<dbReference type="GO" id="GO:0003729">
    <property type="term" value="F:mRNA binding"/>
    <property type="evidence" value="ECO:0007669"/>
    <property type="project" value="UniProtKB-ARBA"/>
</dbReference>
<feature type="compositionally biased region" description="Polar residues" evidence="8">
    <location>
        <begin position="168"/>
        <end position="186"/>
    </location>
</feature>
<dbReference type="GO" id="GO:0006417">
    <property type="term" value="P:regulation of translation"/>
    <property type="evidence" value="ECO:0007669"/>
    <property type="project" value="UniProtKB-KW"/>
</dbReference>
<feature type="repeat" description="Pumilio" evidence="7">
    <location>
        <begin position="677"/>
        <end position="713"/>
    </location>
</feature>
<protein>
    <recommendedName>
        <fullName evidence="9">PUM-HD domain-containing protein</fullName>
    </recommendedName>
</protein>
<dbReference type="Proteomes" id="UP000489600">
    <property type="component" value="Unassembled WGS sequence"/>
</dbReference>
<feature type="repeat" description="Pumilio" evidence="7">
    <location>
        <begin position="750"/>
        <end position="785"/>
    </location>
</feature>
<comment type="subcellular location">
    <subcellularLocation>
        <location evidence="1">Cytoplasm</location>
    </subcellularLocation>
</comment>
<evidence type="ECO:0000256" key="1">
    <source>
        <dbReference type="ARBA" id="ARBA00004496"/>
    </source>
</evidence>
<dbReference type="InterPro" id="IPR033133">
    <property type="entry name" value="PUM-HD"/>
</dbReference>
<dbReference type="SMART" id="SM00025">
    <property type="entry name" value="Pumilio"/>
    <property type="match status" value="8"/>
</dbReference>
<comment type="caution">
    <text evidence="10">The sequence shown here is derived from an EMBL/GenBank/DDBJ whole genome shotgun (WGS) entry which is preliminary data.</text>
</comment>
<feature type="domain" description="PUM-HD" evidence="9">
    <location>
        <begin position="513"/>
        <end position="853"/>
    </location>
</feature>
<evidence type="ECO:0000256" key="5">
    <source>
        <dbReference type="ARBA" id="ARBA00022884"/>
    </source>
</evidence>
<dbReference type="PANTHER" id="PTHR12537">
    <property type="entry name" value="RNA BINDING PROTEIN PUMILIO-RELATED"/>
    <property type="match status" value="1"/>
</dbReference>
<feature type="repeat" description="Pumilio" evidence="7">
    <location>
        <begin position="641"/>
        <end position="676"/>
    </location>
</feature>
<feature type="compositionally biased region" description="Polar residues" evidence="8">
    <location>
        <begin position="10"/>
        <end position="21"/>
    </location>
</feature>
<accession>A0A565CD34</accession>
<sequence length="862" mass="96415">MATENPIKMSGSNERWSNSRPLSVPDRSGSAPPSIEGSFLAVDNLEGSGHNNNLKLPGFQNNGFEEPVTAHPFYSTKYNLNRIPSPPIYYPTEYQFIDNRVGRFRSNQGLNKVNSPIHLPQGTLSTHKEVSEDESSQQQSANSISDRTNGLDNGLSPVSHGLADVSQDDSSSGPTPQHSRSNSLNGEMNIADERGNFSEISDDVIVKDNAAPMTEASIGIEKSSDESTIISKMKITNISGPEMVNYPREPRYARPERQLHQQQNNVTWVQGGSKMGSHGVNDAVTGTGQYHYGQPYKFLGDGQPVLQSSGFTSPPLYAATQTAYVTSPAHVYNMQSPAVYSPQYGYGSYTNMTPQFIHGYPSPGSVPLMAGPNFIPQLSSPSVGSVVHGGEMQSAEKFYVPPGQPSFPDPMYMQYCQQLFGQVDQMAPRNHRNAPESQKDETKFLRQVRGPSNSNMGRMMGLNYYGIQPYMGIMVQYLPTHLSAPLSPGSVPYVERYPGWQQQGSLEGANVPRLCNFLEELKSGKGRRFDLSDITGHIVEFSADQHGSRFIQQKIENCNPEEKAAVFREVLPHACTLMTDVFGNYVIQKFFEYGNSTQRKELADQLMGQIVPLSLQMYGCRVIQKALDVIEPDQRVRLARELDGQVIRCVRDQNGNHVIQKCIENIPVDRIGFMLSAFRRQVSSLSMHPYGCRVIQRLLERCSTEYQCRFITDEILESVCLLSKDQYGNYVTQHVLEKGTSEERERIVRKLSGHIVQLSLHKFASNVIEKCLEYGGRIERDLIIKEIAGVNESYDSLLTMMKDQYGNYVVQKIFETCTVDQRATLCSRVRMHASALKKYTYGKHIVTRLEQPFGEGTKFPQV</sequence>
<feature type="compositionally biased region" description="Polar residues" evidence="8">
    <location>
        <begin position="141"/>
        <end position="151"/>
    </location>
</feature>
<evidence type="ECO:0000313" key="11">
    <source>
        <dbReference type="Proteomes" id="UP000489600"/>
    </source>
</evidence>
<dbReference type="InterPro" id="IPR016024">
    <property type="entry name" value="ARM-type_fold"/>
</dbReference>
<evidence type="ECO:0000256" key="3">
    <source>
        <dbReference type="ARBA" id="ARBA00022737"/>
    </source>
</evidence>
<dbReference type="OrthoDB" id="668540at2759"/>
<feature type="region of interest" description="Disordered" evidence="8">
    <location>
        <begin position="108"/>
        <end position="187"/>
    </location>
</feature>
<evidence type="ECO:0000256" key="7">
    <source>
        <dbReference type="PROSITE-ProRule" id="PRU00317"/>
    </source>
</evidence>
<gene>
    <name evidence="10" type="ORF">ANE_LOCUS21960</name>
</gene>
<reference evidence="10" key="1">
    <citation type="submission" date="2019-07" db="EMBL/GenBank/DDBJ databases">
        <authorList>
            <person name="Dittberner H."/>
        </authorList>
    </citation>
    <scope>NUCLEOTIDE SEQUENCE [LARGE SCALE GENOMIC DNA]</scope>
</reference>
<dbReference type="InterPro" id="IPR001313">
    <property type="entry name" value="Pumilio_RNA-bd_rpt"/>
</dbReference>
<dbReference type="SUPFAM" id="SSF48371">
    <property type="entry name" value="ARM repeat"/>
    <property type="match status" value="1"/>
</dbReference>
<dbReference type="PANTHER" id="PTHR12537:SF119">
    <property type="entry name" value="PUMILIO HOMOLOG 6, CHLOROPLASTIC"/>
    <property type="match status" value="1"/>
</dbReference>
<evidence type="ECO:0000256" key="2">
    <source>
        <dbReference type="ARBA" id="ARBA00022490"/>
    </source>
</evidence>
<feature type="region of interest" description="Disordered" evidence="8">
    <location>
        <begin position="1"/>
        <end position="34"/>
    </location>
</feature>
<dbReference type="CDD" id="cd07920">
    <property type="entry name" value="Pumilio"/>
    <property type="match status" value="1"/>
</dbReference>
<feature type="repeat" description="Pumilio" evidence="7">
    <location>
        <begin position="792"/>
        <end position="827"/>
    </location>
</feature>
<feature type="repeat" description="Pumilio" evidence="7">
    <location>
        <begin position="569"/>
        <end position="604"/>
    </location>
</feature>
<evidence type="ECO:0000313" key="10">
    <source>
        <dbReference type="EMBL" id="VVB11516.1"/>
    </source>
</evidence>
<evidence type="ECO:0000259" key="9">
    <source>
        <dbReference type="PROSITE" id="PS50303"/>
    </source>
</evidence>
<dbReference type="GO" id="GO:0005737">
    <property type="term" value="C:cytoplasm"/>
    <property type="evidence" value="ECO:0007669"/>
    <property type="project" value="UniProtKB-SubCell"/>
</dbReference>
<dbReference type="InterPro" id="IPR011989">
    <property type="entry name" value="ARM-like"/>
</dbReference>
<evidence type="ECO:0000256" key="6">
    <source>
        <dbReference type="ARBA" id="ARBA00055193"/>
    </source>
</evidence>
<dbReference type="Gene3D" id="1.25.10.10">
    <property type="entry name" value="Leucine-rich Repeat Variant"/>
    <property type="match status" value="1"/>
</dbReference>
<feature type="repeat" description="Pumilio" evidence="7">
    <location>
        <begin position="533"/>
        <end position="568"/>
    </location>
</feature>
<evidence type="ECO:0000256" key="8">
    <source>
        <dbReference type="SAM" id="MobiDB-lite"/>
    </source>
</evidence>
<evidence type="ECO:0000256" key="4">
    <source>
        <dbReference type="ARBA" id="ARBA00022845"/>
    </source>
</evidence>
<keyword evidence="2" id="KW-0963">Cytoplasm</keyword>
<dbReference type="PROSITE" id="PS50303">
    <property type="entry name" value="PUM_HD"/>
    <property type="match status" value="1"/>
</dbReference>
<feature type="repeat" description="Pumilio" evidence="7">
    <location>
        <begin position="714"/>
        <end position="749"/>
    </location>
</feature>
<keyword evidence="3" id="KW-0677">Repeat</keyword>
<proteinExistence type="predicted"/>
<keyword evidence="4" id="KW-0810">Translation regulation</keyword>
<feature type="repeat" description="Pumilio" evidence="7">
    <location>
        <begin position="605"/>
        <end position="640"/>
    </location>
</feature>
<dbReference type="PROSITE" id="PS50302">
    <property type="entry name" value="PUM"/>
    <property type="match status" value="8"/>
</dbReference>
<name>A0A565CD34_9BRAS</name>
<organism evidence="10 11">
    <name type="scientific">Arabis nemorensis</name>
    <dbReference type="NCBI Taxonomy" id="586526"/>
    <lineage>
        <taxon>Eukaryota</taxon>
        <taxon>Viridiplantae</taxon>
        <taxon>Streptophyta</taxon>
        <taxon>Embryophyta</taxon>
        <taxon>Tracheophyta</taxon>
        <taxon>Spermatophyta</taxon>
        <taxon>Magnoliopsida</taxon>
        <taxon>eudicotyledons</taxon>
        <taxon>Gunneridae</taxon>
        <taxon>Pentapetalae</taxon>
        <taxon>rosids</taxon>
        <taxon>malvids</taxon>
        <taxon>Brassicales</taxon>
        <taxon>Brassicaceae</taxon>
        <taxon>Arabideae</taxon>
        <taxon>Arabis</taxon>
    </lineage>
</organism>